<dbReference type="Proteomes" id="UP001164250">
    <property type="component" value="Chromosome 4"/>
</dbReference>
<organism evidence="1 2">
    <name type="scientific">Pistacia atlantica</name>
    <dbReference type="NCBI Taxonomy" id="434234"/>
    <lineage>
        <taxon>Eukaryota</taxon>
        <taxon>Viridiplantae</taxon>
        <taxon>Streptophyta</taxon>
        <taxon>Embryophyta</taxon>
        <taxon>Tracheophyta</taxon>
        <taxon>Spermatophyta</taxon>
        <taxon>Magnoliopsida</taxon>
        <taxon>eudicotyledons</taxon>
        <taxon>Gunneridae</taxon>
        <taxon>Pentapetalae</taxon>
        <taxon>rosids</taxon>
        <taxon>malvids</taxon>
        <taxon>Sapindales</taxon>
        <taxon>Anacardiaceae</taxon>
        <taxon>Pistacia</taxon>
    </lineage>
</organism>
<accession>A0ACC1BMC4</accession>
<keyword evidence="2" id="KW-1185">Reference proteome</keyword>
<name>A0ACC1BMC4_9ROSI</name>
<evidence type="ECO:0000313" key="2">
    <source>
        <dbReference type="Proteomes" id="UP001164250"/>
    </source>
</evidence>
<gene>
    <name evidence="1" type="ORF">Patl1_20885</name>
</gene>
<dbReference type="EMBL" id="CM047900">
    <property type="protein sequence ID" value="KAJ0100062.1"/>
    <property type="molecule type" value="Genomic_DNA"/>
</dbReference>
<evidence type="ECO:0000313" key="1">
    <source>
        <dbReference type="EMBL" id="KAJ0100062.1"/>
    </source>
</evidence>
<reference evidence="2" key="1">
    <citation type="journal article" date="2023" name="G3 (Bethesda)">
        <title>Genome assembly and association tests identify interacting loci associated with vigor, precocity, and sex in interspecific pistachio rootstocks.</title>
        <authorList>
            <person name="Palmer W."/>
            <person name="Jacygrad E."/>
            <person name="Sagayaradj S."/>
            <person name="Cavanaugh K."/>
            <person name="Han R."/>
            <person name="Bertier L."/>
            <person name="Beede B."/>
            <person name="Kafkas S."/>
            <person name="Golino D."/>
            <person name="Preece J."/>
            <person name="Michelmore R."/>
        </authorList>
    </citation>
    <scope>NUCLEOTIDE SEQUENCE [LARGE SCALE GENOMIC DNA]</scope>
</reference>
<comment type="caution">
    <text evidence="1">The sequence shown here is derived from an EMBL/GenBank/DDBJ whole genome shotgun (WGS) entry which is preliminary data.</text>
</comment>
<protein>
    <submittedName>
        <fullName evidence="1">Uncharacterized protein</fullName>
    </submittedName>
</protein>
<proteinExistence type="predicted"/>
<sequence length="124" mass="14880">MAGLQYYFFPTDFFYPRPPVVNRDQNTKNPILSFETPKKDNEDDSIQKPTKATVIRHHIPKNKLHQPSWIVKDEMNSKKLDHNIANDWICHHLKIIVEAFSKLCFIIDSIYFFFFYVKAIYWEI</sequence>